<keyword evidence="3" id="KW-1185">Reference proteome</keyword>
<gene>
    <name evidence="2" type="ORF">D1B32_16470</name>
</gene>
<dbReference type="OrthoDB" id="1647424at2"/>
<dbReference type="PIRSF" id="PIRSF015040">
    <property type="entry name" value="ATPase_SAG2001_prd"/>
    <property type="match status" value="1"/>
</dbReference>
<dbReference type="EMBL" id="QWEH01000013">
    <property type="protein sequence ID" value="RHW30433.1"/>
    <property type="molecule type" value="Genomic_DNA"/>
</dbReference>
<sequence>MRYPIKYLENNLVFNHDGECFAYYELLPYNYSFLSEDEKIQVHDHFRQLIAQNQDGKIHALQISTASSIRSVQERSKDLVTGRLQEVAYERIDDQTEALVSMIGEHQVDYRFFIGFKLLLNEEEVSMKSMGKNIKNSLSSFVRDVNHHLMGDFVSMPHDEIRRFSKMESLLQNKISRRFKVRPLDKNDFGYLIEHLHGQTGMAYDEYDYALPLKKLKRETLVKRYDLIKPSRCLIEENQRYLKIEQEEQTTYVAYFTINSIVGDLEFPSDEIFYYQQQQFDFPIDTSMNVEIVTNKKALSTVRNKKKELKDLDNHAWESDNETGSNVIDALEQVNELEDVLDQSKESMYKLSYVIRVSAPNLDELKQRCNEVKDFYDDLNVKLVRPFGDMIGLHSEFIPASKRYMNDYIQYVTSDFLAGLGFGATQMLGETEGIYFGYNLDTGRNVYLNPSLASQGVKGSVTNALASAFLGSLGGGKSFSNNLLVYYSVLFGGQALIVDPKAERGNWKETLPEIAHEINTVNLTSEESNKGLLDPFVIMKKKKDSESLAIDILTFLTGISSRDGDKFPVLRRAIRAVGQQEERGLLLVIHELRSDPNPLAGPIADHIESFTDYDFAHLLFSDGAVKNSISLEKQLNIIQVADLVLPDAETNFEEYTTMELLSVAMLIVISTFALDFIHSDRSVFKIVDLDEAWSFLQVAQGKTLSNKLVRAGRAMNAGVYFVTQNAADLTDEKLKNNIGVKFAFRSRDINEIKKTLEFFGVDKEDEGNQRKLRELENGQCLIQDLYGRVGIIQVHPVFEDLFYAFDTRPPSQEKKGGD</sequence>
<dbReference type="Proteomes" id="UP000285456">
    <property type="component" value="Unassembled WGS sequence"/>
</dbReference>
<comment type="caution">
    <text evidence="2">The sequence shown here is derived from an EMBL/GenBank/DDBJ whole genome shotgun (WGS) entry which is preliminary data.</text>
</comment>
<dbReference type="InterPro" id="IPR016628">
    <property type="entry name" value="ATPase_SAG2001_prd"/>
</dbReference>
<name>A0A417YCT5_9BACI</name>
<evidence type="ECO:0000313" key="2">
    <source>
        <dbReference type="EMBL" id="RHW30433.1"/>
    </source>
</evidence>
<evidence type="ECO:0000313" key="3">
    <source>
        <dbReference type="Proteomes" id="UP000285456"/>
    </source>
</evidence>
<dbReference type="PANTHER" id="PTHR30121">
    <property type="entry name" value="UNCHARACTERIZED PROTEIN YJGR-RELATED"/>
    <property type="match status" value="1"/>
</dbReference>
<dbReference type="SUPFAM" id="SSF52540">
    <property type="entry name" value="P-loop containing nucleoside triphosphate hydrolases"/>
    <property type="match status" value="1"/>
</dbReference>
<feature type="coiled-coil region" evidence="1">
    <location>
        <begin position="295"/>
        <end position="382"/>
    </location>
</feature>
<reference evidence="2 3" key="1">
    <citation type="journal article" date="2007" name="Int. J. Syst. Evol. Microbiol.">
        <title>Oceanobacillus profundus sp. nov., isolated from a deep-sea sediment core.</title>
        <authorList>
            <person name="Kim Y.G."/>
            <person name="Choi D.H."/>
            <person name="Hyun S."/>
            <person name="Cho B.C."/>
        </authorList>
    </citation>
    <scope>NUCLEOTIDE SEQUENCE [LARGE SCALE GENOMIC DNA]</scope>
    <source>
        <strain evidence="2 3">DSM 18246</strain>
    </source>
</reference>
<dbReference type="InterPro" id="IPR051162">
    <property type="entry name" value="T4SS_component"/>
</dbReference>
<evidence type="ECO:0000256" key="1">
    <source>
        <dbReference type="SAM" id="Coils"/>
    </source>
</evidence>
<dbReference type="Gene3D" id="3.40.50.300">
    <property type="entry name" value="P-loop containing nucleotide triphosphate hydrolases"/>
    <property type="match status" value="2"/>
</dbReference>
<organism evidence="2 3">
    <name type="scientific">Oceanobacillus profundus</name>
    <dbReference type="NCBI Taxonomy" id="372463"/>
    <lineage>
        <taxon>Bacteria</taxon>
        <taxon>Bacillati</taxon>
        <taxon>Bacillota</taxon>
        <taxon>Bacilli</taxon>
        <taxon>Bacillales</taxon>
        <taxon>Bacillaceae</taxon>
        <taxon>Oceanobacillus</taxon>
    </lineage>
</organism>
<dbReference type="Pfam" id="PF12846">
    <property type="entry name" value="AAA_10"/>
    <property type="match status" value="1"/>
</dbReference>
<dbReference type="InterPro" id="IPR027417">
    <property type="entry name" value="P-loop_NTPase"/>
</dbReference>
<dbReference type="PANTHER" id="PTHR30121:SF6">
    <property type="entry name" value="SLR6007 PROTEIN"/>
    <property type="match status" value="1"/>
</dbReference>
<dbReference type="RefSeq" id="WP_095312457.1">
    <property type="nucleotide sequence ID" value="NZ_PHUT01000013.1"/>
</dbReference>
<accession>A0A417YCT5</accession>
<keyword evidence="1" id="KW-0175">Coiled coil</keyword>
<dbReference type="AlphaFoldDB" id="A0A417YCT5"/>
<proteinExistence type="predicted"/>
<protein>
    <submittedName>
        <fullName evidence="2">ATP/GTP-binding protein</fullName>
    </submittedName>
</protein>